<evidence type="ECO:0000313" key="3">
    <source>
        <dbReference type="Proteomes" id="UP000827986"/>
    </source>
</evidence>
<sequence length="101" mass="10750">MRAHETCARKGRIGDSDVGSEGDTQPLACGGGGDGRAHRAPTRVEKGRKGGMRGHKEPLTWEGGKENEILEGVNGWGHREKGGNGSTHRTPGIRGRGQRKV</sequence>
<name>A0A9D3WQ80_9SAUR</name>
<comment type="caution">
    <text evidence="2">The sequence shown here is derived from an EMBL/GenBank/DDBJ whole genome shotgun (WGS) entry which is preliminary data.</text>
</comment>
<accession>A0A9D3WQ80</accession>
<evidence type="ECO:0000256" key="1">
    <source>
        <dbReference type="SAM" id="MobiDB-lite"/>
    </source>
</evidence>
<organism evidence="2 3">
    <name type="scientific">Mauremys mutica</name>
    <name type="common">yellowpond turtle</name>
    <dbReference type="NCBI Taxonomy" id="74926"/>
    <lineage>
        <taxon>Eukaryota</taxon>
        <taxon>Metazoa</taxon>
        <taxon>Chordata</taxon>
        <taxon>Craniata</taxon>
        <taxon>Vertebrata</taxon>
        <taxon>Euteleostomi</taxon>
        <taxon>Archelosauria</taxon>
        <taxon>Testudinata</taxon>
        <taxon>Testudines</taxon>
        <taxon>Cryptodira</taxon>
        <taxon>Durocryptodira</taxon>
        <taxon>Testudinoidea</taxon>
        <taxon>Geoemydidae</taxon>
        <taxon>Geoemydinae</taxon>
        <taxon>Mauremys</taxon>
    </lineage>
</organism>
<reference evidence="2" key="1">
    <citation type="submission" date="2021-09" db="EMBL/GenBank/DDBJ databases">
        <title>The genome of Mauremys mutica provides insights into the evolution of semi-aquatic lifestyle.</title>
        <authorList>
            <person name="Gong S."/>
            <person name="Gao Y."/>
        </authorList>
    </citation>
    <scope>NUCLEOTIDE SEQUENCE</scope>
    <source>
        <strain evidence="2">MM-2020</strain>
        <tissue evidence="2">Muscle</tissue>
    </source>
</reference>
<gene>
    <name evidence="2" type="ORF">KIL84_022711</name>
</gene>
<dbReference type="EMBL" id="JAHDVG010000488">
    <property type="protein sequence ID" value="KAH1165152.1"/>
    <property type="molecule type" value="Genomic_DNA"/>
</dbReference>
<evidence type="ECO:0000313" key="2">
    <source>
        <dbReference type="EMBL" id="KAH1165152.1"/>
    </source>
</evidence>
<dbReference type="AlphaFoldDB" id="A0A9D3WQ80"/>
<proteinExistence type="predicted"/>
<feature type="compositionally biased region" description="Basic and acidic residues" evidence="1">
    <location>
        <begin position="1"/>
        <end position="15"/>
    </location>
</feature>
<protein>
    <submittedName>
        <fullName evidence="2">Uncharacterized protein</fullName>
    </submittedName>
</protein>
<dbReference type="Proteomes" id="UP000827986">
    <property type="component" value="Unassembled WGS sequence"/>
</dbReference>
<feature type="region of interest" description="Disordered" evidence="1">
    <location>
        <begin position="1"/>
        <end position="101"/>
    </location>
</feature>
<keyword evidence="3" id="KW-1185">Reference proteome</keyword>
<feature type="compositionally biased region" description="Basic and acidic residues" evidence="1">
    <location>
        <begin position="42"/>
        <end position="68"/>
    </location>
</feature>